<organism evidence="1 2">
    <name type="scientific">Polynucleobacter hirudinilacicola</name>
    <dbReference type="NCBI Taxonomy" id="1743166"/>
    <lineage>
        <taxon>Bacteria</taxon>
        <taxon>Pseudomonadati</taxon>
        <taxon>Pseudomonadota</taxon>
        <taxon>Betaproteobacteria</taxon>
        <taxon>Burkholderiales</taxon>
        <taxon>Burkholderiaceae</taxon>
        <taxon>Polynucleobacter</taxon>
    </lineage>
</organism>
<name>A0A210RWH3_9BURK</name>
<evidence type="ECO:0000313" key="1">
    <source>
        <dbReference type="EMBL" id="OWF65301.1"/>
    </source>
</evidence>
<dbReference type="RefSeq" id="WP_087909493.1">
    <property type="nucleotide sequence ID" value="NZ_NAIA01000003.1"/>
</dbReference>
<comment type="caution">
    <text evidence="1">The sequence shown here is derived from an EMBL/GenBank/DDBJ whole genome shotgun (WGS) entry which is preliminary data.</text>
</comment>
<evidence type="ECO:0000313" key="2">
    <source>
        <dbReference type="Proteomes" id="UP000196880"/>
    </source>
</evidence>
<accession>A0A210RWH3</accession>
<sequence length="280" mass="31507">MSPKSRLYTLVKAWKNKPFQEVRDACGAPWLGMSSQALEEHQSWSKRQAISHEPIFNCKGTKLTGSLFRPLLTASDMQLLRLFMEGLDAISYWYRSGRFIPGILPMPTHAIASSGYIDALSDLILNSRLPVGLIALGIPSLPEPDIADAYKEGLLRMRRLGVLLHFMNFTGTVEQLHWINEMQIEGIHIDMGQLRDEVLSNDVIRELKRSPFSPTQIYASNINLVKDLENASVMQVDHGYGGLMLSPLSRHQILQINDSRIAKAIFSLHPHPQPNQNGDQ</sequence>
<dbReference type="AlphaFoldDB" id="A0A210RWH3"/>
<reference evidence="1 2" key="1">
    <citation type="submission" date="2017-03" db="EMBL/GenBank/DDBJ databases">
        <title>New species Polynucleobacter sp. MWH-EgelM1-30-B4.</title>
        <authorList>
            <person name="Hahn M.W."/>
        </authorList>
    </citation>
    <scope>NUCLEOTIDE SEQUENCE [LARGE SCALE GENOMIC DNA]</scope>
    <source>
        <strain evidence="1 2">MWH-EgelM1-30-B4</strain>
    </source>
</reference>
<gene>
    <name evidence="1" type="ORF">B6A14_05710</name>
</gene>
<dbReference type="EMBL" id="NAIA01000003">
    <property type="protein sequence ID" value="OWF65301.1"/>
    <property type="molecule type" value="Genomic_DNA"/>
</dbReference>
<proteinExistence type="predicted"/>
<dbReference type="OrthoDB" id="9129920at2"/>
<protein>
    <submittedName>
        <fullName evidence="1">Diguanylate phosphodiesterase</fullName>
    </submittedName>
</protein>
<keyword evidence="2" id="KW-1185">Reference proteome</keyword>
<dbReference type="Proteomes" id="UP000196880">
    <property type="component" value="Unassembled WGS sequence"/>
</dbReference>